<dbReference type="PANTHER" id="PTHR42716:SF2">
    <property type="entry name" value="L-ASPARTATE OXIDASE, CHLOROPLASTIC"/>
    <property type="match status" value="1"/>
</dbReference>
<comment type="cofactor">
    <cofactor evidence="1">
        <name>FAD</name>
        <dbReference type="ChEBI" id="CHEBI:57692"/>
    </cofactor>
</comment>
<evidence type="ECO:0000256" key="1">
    <source>
        <dbReference type="ARBA" id="ARBA00001974"/>
    </source>
</evidence>
<dbReference type="GO" id="GO:0008734">
    <property type="term" value="F:L-aspartate oxidase activity"/>
    <property type="evidence" value="ECO:0007669"/>
    <property type="project" value="UniProtKB-EC"/>
</dbReference>
<accession>A0A1H4NBW7</accession>
<dbReference type="RefSeq" id="WP_082723997.1">
    <property type="nucleotide sequence ID" value="NZ_FNSN01000003.1"/>
</dbReference>
<keyword evidence="8" id="KW-0274">FAD</keyword>
<evidence type="ECO:0000256" key="9">
    <source>
        <dbReference type="ARBA" id="ARBA00023002"/>
    </source>
</evidence>
<protein>
    <recommendedName>
        <fullName evidence="5">L-aspartate oxidase</fullName>
        <ecNumber evidence="4">1.4.3.16</ecNumber>
    </recommendedName>
    <alternativeName>
        <fullName evidence="11">Quinolinate synthase B</fullName>
    </alternativeName>
</protein>
<keyword evidence="9" id="KW-0560">Oxidoreductase</keyword>
<dbReference type="GO" id="GO:0034628">
    <property type="term" value="P:'de novo' NAD+ biosynthetic process from L-aspartate"/>
    <property type="evidence" value="ECO:0007669"/>
    <property type="project" value="TreeGrafter"/>
</dbReference>
<dbReference type="UniPathway" id="UPA00253">
    <property type="reaction ID" value="UER00326"/>
</dbReference>
<dbReference type="SUPFAM" id="SSF51905">
    <property type="entry name" value="FAD/NAD(P)-binding domain"/>
    <property type="match status" value="1"/>
</dbReference>
<evidence type="ECO:0000256" key="12">
    <source>
        <dbReference type="ARBA" id="ARBA00048305"/>
    </source>
</evidence>
<gene>
    <name evidence="15" type="ORF">SAMN04489745_1618</name>
</gene>
<feature type="region of interest" description="Disordered" evidence="13">
    <location>
        <begin position="1"/>
        <end position="21"/>
    </location>
</feature>
<evidence type="ECO:0000256" key="8">
    <source>
        <dbReference type="ARBA" id="ARBA00022827"/>
    </source>
</evidence>
<dbReference type="Proteomes" id="UP000182652">
    <property type="component" value="Unassembled WGS sequence"/>
</dbReference>
<evidence type="ECO:0000256" key="2">
    <source>
        <dbReference type="ARBA" id="ARBA00004950"/>
    </source>
</evidence>
<dbReference type="FunFam" id="3.90.700.10:FF:000002">
    <property type="entry name" value="L-aspartate oxidase"/>
    <property type="match status" value="1"/>
</dbReference>
<comment type="catalytic activity">
    <reaction evidence="12">
        <text>L-aspartate + O2 = iminosuccinate + H2O2</text>
        <dbReference type="Rhea" id="RHEA:25876"/>
        <dbReference type="ChEBI" id="CHEBI:15379"/>
        <dbReference type="ChEBI" id="CHEBI:16240"/>
        <dbReference type="ChEBI" id="CHEBI:29991"/>
        <dbReference type="ChEBI" id="CHEBI:77875"/>
        <dbReference type="EC" id="1.4.3.16"/>
    </reaction>
    <physiologicalReaction direction="left-to-right" evidence="12">
        <dbReference type="Rhea" id="RHEA:25877"/>
    </physiologicalReaction>
</comment>
<dbReference type="AlphaFoldDB" id="A0A1H4NBW7"/>
<dbReference type="SUPFAM" id="SSF56425">
    <property type="entry name" value="Succinate dehydrogenase/fumarate reductase flavoprotein, catalytic domain"/>
    <property type="match status" value="1"/>
</dbReference>
<keyword evidence="16" id="KW-1185">Reference proteome</keyword>
<comment type="pathway">
    <text evidence="2">Cofactor biosynthesis; NAD(+) biosynthesis; iminoaspartate from L-aspartate (oxidase route): step 1/1.</text>
</comment>
<dbReference type="GO" id="GO:0033765">
    <property type="term" value="F:steroid dehydrogenase activity, acting on the CH-CH group of donors"/>
    <property type="evidence" value="ECO:0007669"/>
    <property type="project" value="UniProtKB-ARBA"/>
</dbReference>
<evidence type="ECO:0000256" key="7">
    <source>
        <dbReference type="ARBA" id="ARBA00022642"/>
    </source>
</evidence>
<evidence type="ECO:0000259" key="14">
    <source>
        <dbReference type="Pfam" id="PF00890"/>
    </source>
</evidence>
<feature type="domain" description="FAD-dependent oxidoreductase 2 FAD-binding" evidence="14">
    <location>
        <begin position="28"/>
        <end position="416"/>
    </location>
</feature>
<evidence type="ECO:0000256" key="5">
    <source>
        <dbReference type="ARBA" id="ARBA00021901"/>
    </source>
</evidence>
<evidence type="ECO:0000256" key="10">
    <source>
        <dbReference type="ARBA" id="ARBA00029426"/>
    </source>
</evidence>
<dbReference type="InterPro" id="IPR027477">
    <property type="entry name" value="Succ_DH/fumarate_Rdtase_cat_sf"/>
</dbReference>
<name>A0A1H4NBW7_9MICC</name>
<dbReference type="InterPro" id="IPR036188">
    <property type="entry name" value="FAD/NAD-bd_sf"/>
</dbReference>
<comment type="function">
    <text evidence="10">Catalyzes the oxidation of L-aspartate to iminoaspartate, the first step in the de novo biosynthesis of NAD(+).</text>
</comment>
<dbReference type="InterPro" id="IPR037099">
    <property type="entry name" value="Fum_R/Succ_DH_flav-like_C_sf"/>
</dbReference>
<dbReference type="PANTHER" id="PTHR42716">
    <property type="entry name" value="L-ASPARTATE OXIDASE"/>
    <property type="match status" value="1"/>
</dbReference>
<evidence type="ECO:0000256" key="11">
    <source>
        <dbReference type="ARBA" id="ARBA00030386"/>
    </source>
</evidence>
<keyword evidence="6" id="KW-0285">Flavoprotein</keyword>
<dbReference type="Pfam" id="PF00890">
    <property type="entry name" value="FAD_binding_2"/>
    <property type="match status" value="1"/>
</dbReference>
<dbReference type="Gene3D" id="1.20.58.100">
    <property type="entry name" value="Fumarate reductase/succinate dehydrogenase flavoprotein-like, C-terminal domain"/>
    <property type="match status" value="1"/>
</dbReference>
<evidence type="ECO:0000313" key="16">
    <source>
        <dbReference type="Proteomes" id="UP000182652"/>
    </source>
</evidence>
<dbReference type="Gene3D" id="3.90.700.10">
    <property type="entry name" value="Succinate dehydrogenase/fumarate reductase flavoprotein, catalytic domain"/>
    <property type="match status" value="1"/>
</dbReference>
<dbReference type="Gene3D" id="3.50.50.60">
    <property type="entry name" value="FAD/NAD(P)-binding domain"/>
    <property type="match status" value="1"/>
</dbReference>
<evidence type="ECO:0000256" key="6">
    <source>
        <dbReference type="ARBA" id="ARBA00022630"/>
    </source>
</evidence>
<dbReference type="SUPFAM" id="SSF46977">
    <property type="entry name" value="Succinate dehydrogenase/fumarate reductase flavoprotein C-terminal domain"/>
    <property type="match status" value="1"/>
</dbReference>
<dbReference type="EC" id="1.4.3.16" evidence="4"/>
<dbReference type="EMBL" id="FNSN01000003">
    <property type="protein sequence ID" value="SEB92739.1"/>
    <property type="molecule type" value="Genomic_DNA"/>
</dbReference>
<comment type="similarity">
    <text evidence="3">Belongs to the FAD-dependent oxidoreductase 2 family. NadB subfamily.</text>
</comment>
<dbReference type="InterPro" id="IPR005288">
    <property type="entry name" value="NadB"/>
</dbReference>
<evidence type="ECO:0000256" key="3">
    <source>
        <dbReference type="ARBA" id="ARBA00008562"/>
    </source>
</evidence>
<dbReference type="InterPro" id="IPR003953">
    <property type="entry name" value="FAD-dep_OxRdtase_2_FAD-bd"/>
</dbReference>
<evidence type="ECO:0000313" key="15">
    <source>
        <dbReference type="EMBL" id="SEB92739.1"/>
    </source>
</evidence>
<organism evidence="15 16">
    <name type="scientific">Arthrobacter woluwensis</name>
    <dbReference type="NCBI Taxonomy" id="156980"/>
    <lineage>
        <taxon>Bacteria</taxon>
        <taxon>Bacillati</taxon>
        <taxon>Actinomycetota</taxon>
        <taxon>Actinomycetes</taxon>
        <taxon>Micrococcales</taxon>
        <taxon>Micrococcaceae</taxon>
        <taxon>Arthrobacter</taxon>
    </lineage>
</organism>
<sequence>MTARPDLPSADDAATPQSAGRAPSAGLAVVGAGIAGLYATLLAAEAGIPVVLLTRSELEASNSFAAQGGICAVLDEARRAPGDSVEAHVRDTLAAGAGLCDPEAVRILCSGAQEDVLNLERFGVRFDAGPSGDPALGLEAAHSHPRILHVGGDATGAGIVRALVSAVIAQVLAGRVSLVENAWATALLTDARDAGRVRGVVFERDGMRHELTAEGVLLATGGAGRLFARTTNPSGALGEGVGLALEAGAVVTDAEFLQFHPTALRLPGQAQDGWLVSEAVRGEGAVLLDDEGRRFMPDLHPLAELAPRDVVSRAVAAHLAGRGIPDGAVFLDARPIVEREGRGFLARRFPSISAALALAGIDWEREPVPVAPAAHYWMGGVATDLWGRTSLAGLWAAGEVACTGVHGANRLASNSLLEGLVFARRAIEALVEERAGDGGAAVIPWSARSLPVRAVELPVTTVSEDTAGGVAVPASTVPRLVAPGLEALQQLMTAEAGMSRTAEGLSRAASVLDDWLARTDTPAFRHSLLAARVLVAGALSREVSVGAHFRADAPDGRPADPRHLNWRAEPRAVVVSSPSGRIPTA</sequence>
<proteinExistence type="inferred from homology"/>
<dbReference type="PRINTS" id="PR00368">
    <property type="entry name" value="FADPNR"/>
</dbReference>
<keyword evidence="7" id="KW-0662">Pyridine nucleotide biosynthesis</keyword>
<dbReference type="STRING" id="156980.SAMN04489745_1618"/>
<evidence type="ECO:0000256" key="13">
    <source>
        <dbReference type="SAM" id="MobiDB-lite"/>
    </source>
</evidence>
<reference evidence="15 16" key="1">
    <citation type="submission" date="2016-10" db="EMBL/GenBank/DDBJ databases">
        <authorList>
            <person name="de Groot N.N."/>
        </authorList>
    </citation>
    <scope>NUCLEOTIDE SEQUENCE [LARGE SCALE GENOMIC DNA]</scope>
    <source>
        <strain evidence="15 16">DSM 10495</strain>
    </source>
</reference>
<evidence type="ECO:0000256" key="4">
    <source>
        <dbReference type="ARBA" id="ARBA00012173"/>
    </source>
</evidence>